<sequence>MEFCDEFWLLKLGIFVRVTDVAGSRFSDEFGRFLVLCSMNFGAPSADELQMLFIVSWFGLRARIKSFPEAKLFPPQLSKLTLWGCKLVEDPMVTLERLPNLKLSISDCTKLKRVPIYGLRELEIKWMPKSFKSISDYNKGTIFI</sequence>
<dbReference type="Gene3D" id="3.80.10.10">
    <property type="entry name" value="Ribonuclease Inhibitor"/>
    <property type="match status" value="1"/>
</dbReference>
<reference evidence="2" key="3">
    <citation type="submission" date="2015-04" db="UniProtKB">
        <authorList>
            <consortium name="EnsemblPlants"/>
        </authorList>
    </citation>
    <scope>IDENTIFICATION</scope>
    <source>
        <strain evidence="2">cv. Jemalong A17</strain>
    </source>
</reference>
<dbReference type="EnsemblPlants" id="KEH21730">
    <property type="protein sequence ID" value="KEH21730"/>
    <property type="gene ID" value="MTR_7g015740"/>
</dbReference>
<keyword evidence="3" id="KW-1185">Reference proteome</keyword>
<dbReference type="AlphaFoldDB" id="A0A072U7A6"/>
<dbReference type="InterPro" id="IPR032675">
    <property type="entry name" value="LRR_dom_sf"/>
</dbReference>
<evidence type="ECO:0000313" key="3">
    <source>
        <dbReference type="Proteomes" id="UP000002051"/>
    </source>
</evidence>
<dbReference type="HOGENOM" id="CLU_1799356_0_0_1"/>
<reference evidence="1 3" key="2">
    <citation type="journal article" date="2014" name="BMC Genomics">
        <title>An improved genome release (version Mt4.0) for the model legume Medicago truncatula.</title>
        <authorList>
            <person name="Tang H."/>
            <person name="Krishnakumar V."/>
            <person name="Bidwell S."/>
            <person name="Rosen B."/>
            <person name="Chan A."/>
            <person name="Zhou S."/>
            <person name="Gentzbittel L."/>
            <person name="Childs K.L."/>
            <person name="Yandell M."/>
            <person name="Gundlach H."/>
            <person name="Mayer K.F."/>
            <person name="Schwartz D.C."/>
            <person name="Town C.D."/>
        </authorList>
    </citation>
    <scope>GENOME REANNOTATION</scope>
    <source>
        <strain evidence="1">A17</strain>
        <strain evidence="2 3">cv. Jemalong A17</strain>
    </source>
</reference>
<evidence type="ECO:0000313" key="1">
    <source>
        <dbReference type="EMBL" id="KEH21730.1"/>
    </source>
</evidence>
<reference evidence="1 3" key="1">
    <citation type="journal article" date="2011" name="Nature">
        <title>The Medicago genome provides insight into the evolution of rhizobial symbioses.</title>
        <authorList>
            <person name="Young N.D."/>
            <person name="Debelle F."/>
            <person name="Oldroyd G.E."/>
            <person name="Geurts R."/>
            <person name="Cannon S.B."/>
            <person name="Udvardi M.K."/>
            <person name="Benedito V.A."/>
            <person name="Mayer K.F."/>
            <person name="Gouzy J."/>
            <person name="Schoof H."/>
            <person name="Van de Peer Y."/>
            <person name="Proost S."/>
            <person name="Cook D.R."/>
            <person name="Meyers B.C."/>
            <person name="Spannagl M."/>
            <person name="Cheung F."/>
            <person name="De Mita S."/>
            <person name="Krishnakumar V."/>
            <person name="Gundlach H."/>
            <person name="Zhou S."/>
            <person name="Mudge J."/>
            <person name="Bharti A.K."/>
            <person name="Murray J.D."/>
            <person name="Naoumkina M.A."/>
            <person name="Rosen B."/>
            <person name="Silverstein K.A."/>
            <person name="Tang H."/>
            <person name="Rombauts S."/>
            <person name="Zhao P.X."/>
            <person name="Zhou P."/>
            <person name="Barbe V."/>
            <person name="Bardou P."/>
            <person name="Bechner M."/>
            <person name="Bellec A."/>
            <person name="Berger A."/>
            <person name="Berges H."/>
            <person name="Bidwell S."/>
            <person name="Bisseling T."/>
            <person name="Choisne N."/>
            <person name="Couloux A."/>
            <person name="Denny R."/>
            <person name="Deshpande S."/>
            <person name="Dai X."/>
            <person name="Doyle J.J."/>
            <person name="Dudez A.M."/>
            <person name="Farmer A.D."/>
            <person name="Fouteau S."/>
            <person name="Franken C."/>
            <person name="Gibelin C."/>
            <person name="Gish J."/>
            <person name="Goldstein S."/>
            <person name="Gonzalez A.J."/>
            <person name="Green P.J."/>
            <person name="Hallab A."/>
            <person name="Hartog M."/>
            <person name="Hua A."/>
            <person name="Humphray S.J."/>
            <person name="Jeong D.H."/>
            <person name="Jing Y."/>
            <person name="Jocker A."/>
            <person name="Kenton S.M."/>
            <person name="Kim D.J."/>
            <person name="Klee K."/>
            <person name="Lai H."/>
            <person name="Lang C."/>
            <person name="Lin S."/>
            <person name="Macmil S.L."/>
            <person name="Magdelenat G."/>
            <person name="Matthews L."/>
            <person name="McCorrison J."/>
            <person name="Monaghan E.L."/>
            <person name="Mun J.H."/>
            <person name="Najar F.Z."/>
            <person name="Nicholson C."/>
            <person name="Noirot C."/>
            <person name="O'Bleness M."/>
            <person name="Paule C.R."/>
            <person name="Poulain J."/>
            <person name="Prion F."/>
            <person name="Qin B."/>
            <person name="Qu C."/>
            <person name="Retzel E.F."/>
            <person name="Riddle C."/>
            <person name="Sallet E."/>
            <person name="Samain S."/>
            <person name="Samson N."/>
            <person name="Sanders I."/>
            <person name="Saurat O."/>
            <person name="Scarpelli C."/>
            <person name="Schiex T."/>
            <person name="Segurens B."/>
            <person name="Severin A.J."/>
            <person name="Sherrier D.J."/>
            <person name="Shi R."/>
            <person name="Sims S."/>
            <person name="Singer S.R."/>
            <person name="Sinharoy S."/>
            <person name="Sterck L."/>
            <person name="Viollet A."/>
            <person name="Wang B.B."/>
            <person name="Wang K."/>
            <person name="Wang M."/>
            <person name="Wang X."/>
            <person name="Warfsmann J."/>
            <person name="Weissenbach J."/>
            <person name="White D.D."/>
            <person name="White J.D."/>
            <person name="Wiley G.B."/>
            <person name="Wincker P."/>
            <person name="Xing Y."/>
            <person name="Yang L."/>
            <person name="Yao Z."/>
            <person name="Ying F."/>
            <person name="Zhai J."/>
            <person name="Zhou L."/>
            <person name="Zuber A."/>
            <person name="Denarie J."/>
            <person name="Dixon R.A."/>
            <person name="May G.D."/>
            <person name="Schwartz D.C."/>
            <person name="Rogers J."/>
            <person name="Quetier F."/>
            <person name="Town C.D."/>
            <person name="Roe B.A."/>
        </authorList>
    </citation>
    <scope>NUCLEOTIDE SEQUENCE [LARGE SCALE GENOMIC DNA]</scope>
    <source>
        <strain evidence="1">A17</strain>
        <strain evidence="2 3">cv. Jemalong A17</strain>
    </source>
</reference>
<gene>
    <name evidence="1" type="ordered locus">MTR_7g015740</name>
</gene>
<protein>
    <submittedName>
        <fullName evidence="1 2">Uncharacterized protein</fullName>
    </submittedName>
</protein>
<proteinExistence type="predicted"/>
<accession>A0A072U7A6</accession>
<dbReference type="EMBL" id="CM001223">
    <property type="protein sequence ID" value="KEH21730.1"/>
    <property type="molecule type" value="Genomic_DNA"/>
</dbReference>
<name>A0A072U7A6_MEDTR</name>
<dbReference type="Proteomes" id="UP000002051">
    <property type="component" value="Unassembled WGS sequence"/>
</dbReference>
<organism evidence="1 3">
    <name type="scientific">Medicago truncatula</name>
    <name type="common">Barrel medic</name>
    <name type="synonym">Medicago tribuloides</name>
    <dbReference type="NCBI Taxonomy" id="3880"/>
    <lineage>
        <taxon>Eukaryota</taxon>
        <taxon>Viridiplantae</taxon>
        <taxon>Streptophyta</taxon>
        <taxon>Embryophyta</taxon>
        <taxon>Tracheophyta</taxon>
        <taxon>Spermatophyta</taxon>
        <taxon>Magnoliopsida</taxon>
        <taxon>eudicotyledons</taxon>
        <taxon>Gunneridae</taxon>
        <taxon>Pentapetalae</taxon>
        <taxon>rosids</taxon>
        <taxon>fabids</taxon>
        <taxon>Fabales</taxon>
        <taxon>Fabaceae</taxon>
        <taxon>Papilionoideae</taxon>
        <taxon>50 kb inversion clade</taxon>
        <taxon>NPAAA clade</taxon>
        <taxon>Hologalegina</taxon>
        <taxon>IRL clade</taxon>
        <taxon>Trifolieae</taxon>
        <taxon>Medicago</taxon>
    </lineage>
</organism>
<evidence type="ECO:0000313" key="2">
    <source>
        <dbReference type="EnsemblPlants" id="KEH21730"/>
    </source>
</evidence>